<dbReference type="OrthoDB" id="381330at2157"/>
<dbReference type="STRING" id="660517.SAMN04487946_10767"/>
<dbReference type="Proteomes" id="UP000199170">
    <property type="component" value="Unassembled WGS sequence"/>
</dbReference>
<proteinExistence type="predicted"/>
<dbReference type="InterPro" id="IPR058293">
    <property type="entry name" value="DUF7987"/>
</dbReference>
<sequence length="57" mass="6157">MVSTDTKITLPFVVVAVLAWYVSLGSIATWVSWLILVGVGVVVPVLITELRSRTSGR</sequence>
<keyword evidence="1" id="KW-0812">Transmembrane</keyword>
<accession>A0A1H3HGL1</accession>
<dbReference type="AlphaFoldDB" id="A0A1H3HGL1"/>
<keyword evidence="3" id="KW-1185">Reference proteome</keyword>
<reference evidence="3" key="1">
    <citation type="submission" date="2016-10" db="EMBL/GenBank/DDBJ databases">
        <authorList>
            <person name="Varghese N."/>
            <person name="Submissions S."/>
        </authorList>
    </citation>
    <scope>NUCLEOTIDE SEQUENCE [LARGE SCALE GENOMIC DNA]</scope>
    <source>
        <strain evidence="3">CGMCC 1.10118</strain>
    </source>
</reference>
<evidence type="ECO:0000313" key="3">
    <source>
        <dbReference type="Proteomes" id="UP000199170"/>
    </source>
</evidence>
<keyword evidence="1" id="KW-0472">Membrane</keyword>
<feature type="transmembrane region" description="Helical" evidence="1">
    <location>
        <begin position="30"/>
        <end position="47"/>
    </location>
</feature>
<protein>
    <submittedName>
        <fullName evidence="2">Uncharacterized protein</fullName>
    </submittedName>
</protein>
<keyword evidence="1" id="KW-1133">Transmembrane helix</keyword>
<dbReference type="EMBL" id="FNPB01000007">
    <property type="protein sequence ID" value="SDY14591.1"/>
    <property type="molecule type" value="Genomic_DNA"/>
</dbReference>
<dbReference type="RefSeq" id="WP_175454624.1">
    <property type="nucleotide sequence ID" value="NZ_FNPB01000007.1"/>
</dbReference>
<dbReference type="Pfam" id="PF25949">
    <property type="entry name" value="DUF7987"/>
    <property type="match status" value="1"/>
</dbReference>
<feature type="transmembrane region" description="Helical" evidence="1">
    <location>
        <begin position="7"/>
        <end position="24"/>
    </location>
</feature>
<name>A0A1H3HGL1_9EURY</name>
<evidence type="ECO:0000256" key="1">
    <source>
        <dbReference type="SAM" id="Phobius"/>
    </source>
</evidence>
<organism evidence="2 3">
    <name type="scientific">Halobellus clavatus</name>
    <dbReference type="NCBI Taxonomy" id="660517"/>
    <lineage>
        <taxon>Archaea</taxon>
        <taxon>Methanobacteriati</taxon>
        <taxon>Methanobacteriota</taxon>
        <taxon>Stenosarchaea group</taxon>
        <taxon>Halobacteria</taxon>
        <taxon>Halobacteriales</taxon>
        <taxon>Haloferacaceae</taxon>
        <taxon>Halobellus</taxon>
    </lineage>
</organism>
<gene>
    <name evidence="2" type="ORF">SAMN04487946_10767</name>
</gene>
<evidence type="ECO:0000313" key="2">
    <source>
        <dbReference type="EMBL" id="SDY14591.1"/>
    </source>
</evidence>